<dbReference type="SMART" id="SM00342">
    <property type="entry name" value="HTH_ARAC"/>
    <property type="match status" value="1"/>
</dbReference>
<dbReference type="SUPFAM" id="SSF53822">
    <property type="entry name" value="Periplasmic binding protein-like I"/>
    <property type="match status" value="1"/>
</dbReference>
<evidence type="ECO:0000256" key="3">
    <source>
        <dbReference type="ARBA" id="ARBA00023163"/>
    </source>
</evidence>
<proteinExistence type="predicted"/>
<evidence type="ECO:0000256" key="4">
    <source>
        <dbReference type="SAM" id="MobiDB-lite"/>
    </source>
</evidence>
<evidence type="ECO:0000256" key="2">
    <source>
        <dbReference type="ARBA" id="ARBA00023125"/>
    </source>
</evidence>
<evidence type="ECO:0000313" key="7">
    <source>
        <dbReference type="Proteomes" id="UP000658278"/>
    </source>
</evidence>
<evidence type="ECO:0000256" key="1">
    <source>
        <dbReference type="ARBA" id="ARBA00023015"/>
    </source>
</evidence>
<feature type="domain" description="HTH araC/xylS-type" evidence="5">
    <location>
        <begin position="281"/>
        <end position="379"/>
    </location>
</feature>
<dbReference type="RefSeq" id="WP_200278557.1">
    <property type="nucleotide sequence ID" value="NZ_JAENII010000005.1"/>
</dbReference>
<dbReference type="PANTHER" id="PTHR30146">
    <property type="entry name" value="LACI-RELATED TRANSCRIPTIONAL REPRESSOR"/>
    <property type="match status" value="1"/>
</dbReference>
<keyword evidence="2 6" id="KW-0238">DNA-binding</keyword>
<dbReference type="InterPro" id="IPR009057">
    <property type="entry name" value="Homeodomain-like_sf"/>
</dbReference>
<dbReference type="Proteomes" id="UP000658278">
    <property type="component" value="Unassembled WGS sequence"/>
</dbReference>
<dbReference type="Gene3D" id="1.10.10.60">
    <property type="entry name" value="Homeodomain-like"/>
    <property type="match status" value="1"/>
</dbReference>
<dbReference type="Pfam" id="PF12833">
    <property type="entry name" value="HTH_18"/>
    <property type="match status" value="1"/>
</dbReference>
<keyword evidence="1" id="KW-0805">Transcription regulation</keyword>
<dbReference type="PROSITE" id="PS01124">
    <property type="entry name" value="HTH_ARAC_FAMILY_2"/>
    <property type="match status" value="1"/>
</dbReference>
<evidence type="ECO:0000259" key="5">
    <source>
        <dbReference type="PROSITE" id="PS01124"/>
    </source>
</evidence>
<organism evidence="6 7">
    <name type="scientific">Haloferula rosea</name>
    <dbReference type="NCBI Taxonomy" id="490093"/>
    <lineage>
        <taxon>Bacteria</taxon>
        <taxon>Pseudomonadati</taxon>
        <taxon>Verrucomicrobiota</taxon>
        <taxon>Verrucomicrobiia</taxon>
        <taxon>Verrucomicrobiales</taxon>
        <taxon>Verrucomicrobiaceae</taxon>
        <taxon>Haloferula</taxon>
    </lineage>
</organism>
<keyword evidence="7" id="KW-1185">Reference proteome</keyword>
<dbReference type="CDD" id="cd01543">
    <property type="entry name" value="PBP1_XylR"/>
    <property type="match status" value="1"/>
</dbReference>
<feature type="region of interest" description="Disordered" evidence="4">
    <location>
        <begin position="373"/>
        <end position="395"/>
    </location>
</feature>
<comment type="caution">
    <text evidence="6">The sequence shown here is derived from an EMBL/GenBank/DDBJ whole genome shotgun (WGS) entry which is preliminary data.</text>
</comment>
<feature type="compositionally biased region" description="Basic and acidic residues" evidence="4">
    <location>
        <begin position="373"/>
        <end position="385"/>
    </location>
</feature>
<protein>
    <submittedName>
        <fullName evidence="6">DNA-binding transcriptional regulator</fullName>
    </submittedName>
</protein>
<dbReference type="InterPro" id="IPR046335">
    <property type="entry name" value="LacI/GalR-like_sensor"/>
</dbReference>
<dbReference type="Gene3D" id="3.40.50.2300">
    <property type="match status" value="2"/>
</dbReference>
<dbReference type="EMBL" id="JAENII010000005">
    <property type="protein sequence ID" value="MBK1827111.1"/>
    <property type="molecule type" value="Genomic_DNA"/>
</dbReference>
<dbReference type="GO" id="GO:0003700">
    <property type="term" value="F:DNA-binding transcription factor activity"/>
    <property type="evidence" value="ECO:0007669"/>
    <property type="project" value="InterPro"/>
</dbReference>
<gene>
    <name evidence="6" type="ORF">JIN81_08770</name>
</gene>
<dbReference type="SUPFAM" id="SSF46689">
    <property type="entry name" value="Homeodomain-like"/>
    <property type="match status" value="1"/>
</dbReference>
<accession>A0A934RDK5</accession>
<keyword evidence="3" id="KW-0804">Transcription</keyword>
<name>A0A934RDK5_9BACT</name>
<dbReference type="InterPro" id="IPR028082">
    <property type="entry name" value="Peripla_BP_I"/>
</dbReference>
<sequence length="395" mass="44350">MRRVAVIIETSTQYGRNLINGIAGFGRLHDWQLLFEYRGKNTAEPNWLEDFDGDGVITTCPTPTHSVSLRAKGTPVVDLGSGRQANVESELLIDSDHRHVGELAAEHFVSKGHRHFAFLGYSDHPVSREREAGFVAALKKHGYTPERHHTPERQERSFEILHKGDATFIASLPRPCGLFCCWDEVGYRAVHTALDLGIAVPEDLAVLGVDNDPVFCGTARIPLSSIDPDITRMGFLTASWLEALMNGNKVRDIDLPRQVQSKGLVIRQSSALEAVDDPLVRRFLELLRQRRPGTLTIEALAVDCHVSRRLLEQRVKAATGKTPRQHLSASLVEAIKRFLTQTDYTLAHIAEVLGFEHSERLSHLFRRETGKTPGEFRKNWRETDFAKSQPRFPSS</sequence>
<reference evidence="6" key="1">
    <citation type="submission" date="2021-01" db="EMBL/GenBank/DDBJ databases">
        <title>Modified the classification status of verrucomicrobia.</title>
        <authorList>
            <person name="Feng X."/>
        </authorList>
    </citation>
    <scope>NUCLEOTIDE SEQUENCE</scope>
    <source>
        <strain evidence="6">KCTC 22201</strain>
    </source>
</reference>
<dbReference type="GO" id="GO:0000976">
    <property type="term" value="F:transcription cis-regulatory region binding"/>
    <property type="evidence" value="ECO:0007669"/>
    <property type="project" value="TreeGrafter"/>
</dbReference>
<dbReference type="Pfam" id="PF13377">
    <property type="entry name" value="Peripla_BP_3"/>
    <property type="match status" value="1"/>
</dbReference>
<dbReference type="PANTHER" id="PTHR30146:SF24">
    <property type="entry name" value="XYLOSE OPERON REGULATORY PROTEIN"/>
    <property type="match status" value="1"/>
</dbReference>
<dbReference type="AlphaFoldDB" id="A0A934RDK5"/>
<evidence type="ECO:0000313" key="6">
    <source>
        <dbReference type="EMBL" id="MBK1827111.1"/>
    </source>
</evidence>
<dbReference type="InterPro" id="IPR018060">
    <property type="entry name" value="HTH_AraC"/>
</dbReference>